<dbReference type="InterPro" id="IPR009061">
    <property type="entry name" value="DNA-bd_dom_put_sf"/>
</dbReference>
<comment type="caution">
    <text evidence="1">The sequence shown here is derived from an EMBL/GenBank/DDBJ whole genome shotgun (WGS) entry which is preliminary data.</text>
</comment>
<dbReference type="SUPFAM" id="SSF46955">
    <property type="entry name" value="Putative DNA-binding domain"/>
    <property type="match status" value="1"/>
</dbReference>
<evidence type="ECO:0000313" key="2">
    <source>
        <dbReference type="Proteomes" id="UP001216579"/>
    </source>
</evidence>
<name>A0ABT5ZKC3_9ACTN</name>
<protein>
    <recommendedName>
        <fullName evidence="3">MerR family DNA-binding transcriptional regulator</fullName>
    </recommendedName>
</protein>
<dbReference type="Proteomes" id="UP001216579">
    <property type="component" value="Unassembled WGS sequence"/>
</dbReference>
<gene>
    <name evidence="1" type="ORF">P3G67_12980</name>
</gene>
<evidence type="ECO:0000313" key="1">
    <source>
        <dbReference type="EMBL" id="MDF3290141.1"/>
    </source>
</evidence>
<keyword evidence="2" id="KW-1185">Reference proteome</keyword>
<sequence>MSLVSIGEFARLSRPSPKVLRLYDELGLLLRDRRARPAAHRRGCRPLVERPHRVLRAPHVPDQHLIVNTVEPDSSTARVLPILAS</sequence>
<dbReference type="EMBL" id="JARJBC010000006">
    <property type="protein sequence ID" value="MDF3290141.1"/>
    <property type="molecule type" value="Genomic_DNA"/>
</dbReference>
<organism evidence="1 2">
    <name type="scientific">Streptomyces silvisoli</name>
    <dbReference type="NCBI Taxonomy" id="3034235"/>
    <lineage>
        <taxon>Bacteria</taxon>
        <taxon>Bacillati</taxon>
        <taxon>Actinomycetota</taxon>
        <taxon>Actinomycetes</taxon>
        <taxon>Kitasatosporales</taxon>
        <taxon>Streptomycetaceae</taxon>
        <taxon>Streptomyces</taxon>
    </lineage>
</organism>
<evidence type="ECO:0008006" key="3">
    <source>
        <dbReference type="Google" id="ProtNLM"/>
    </source>
</evidence>
<proteinExistence type="predicted"/>
<accession>A0ABT5ZKC3</accession>
<reference evidence="1 2" key="1">
    <citation type="submission" date="2023-03" db="EMBL/GenBank/DDBJ databases">
        <title>Draft genome sequence of Streptomyces sp. RB6PN23 isolated from peat swamp forest in Thailand.</title>
        <authorList>
            <person name="Klaysubun C."/>
            <person name="Duangmal K."/>
        </authorList>
    </citation>
    <scope>NUCLEOTIDE SEQUENCE [LARGE SCALE GENOMIC DNA]</scope>
    <source>
        <strain evidence="1 2">RB6PN23</strain>
    </source>
</reference>
<dbReference type="RefSeq" id="WP_276093637.1">
    <property type="nucleotide sequence ID" value="NZ_JARJBC010000006.1"/>
</dbReference>